<sequence>MASVQRTLGAAPGSLEARLRHHVIRDTSALLTLHDLYPAPGEHVPLTSWSAYPATALMLTEHVRELPAGSTVLELGSGATTVWMALASRRRGGDVRIVSLEASPDFAEVTRTAVRRNGVNDLVDLRVAALDAVTTKHGEQQWYEAPSWNDVSGIGLLVVDGPPGGTGPHARYPAVELLADRLAPGAIVVIDDADRDDEKAMLADWLTLDRDGRHPEILEVRENATALRMP</sequence>
<dbReference type="GO" id="GO:0032259">
    <property type="term" value="P:methylation"/>
    <property type="evidence" value="ECO:0007669"/>
    <property type="project" value="UniProtKB-KW"/>
</dbReference>
<protein>
    <submittedName>
        <fullName evidence="1">Class I SAM-dependent methyltransferase</fullName>
    </submittedName>
</protein>
<dbReference type="GO" id="GO:0008168">
    <property type="term" value="F:methyltransferase activity"/>
    <property type="evidence" value="ECO:0007669"/>
    <property type="project" value="UniProtKB-KW"/>
</dbReference>
<keyword evidence="1" id="KW-0489">Methyltransferase</keyword>
<accession>A0A9E5MLD5</accession>
<name>A0A9E5MLD5_9MICO</name>
<dbReference type="Proteomes" id="UP000818266">
    <property type="component" value="Unassembled WGS sequence"/>
</dbReference>
<proteinExistence type="predicted"/>
<dbReference type="OrthoDB" id="823440at2"/>
<organism evidence="1 2">
    <name type="scientific">Microcella pacifica</name>
    <dbReference type="NCBI Taxonomy" id="2591847"/>
    <lineage>
        <taxon>Bacteria</taxon>
        <taxon>Bacillati</taxon>
        <taxon>Actinomycetota</taxon>
        <taxon>Actinomycetes</taxon>
        <taxon>Micrococcales</taxon>
        <taxon>Microbacteriaceae</taxon>
        <taxon>Microcella</taxon>
    </lineage>
</organism>
<dbReference type="AlphaFoldDB" id="A0A9E5MLD5"/>
<reference evidence="1 2" key="1">
    <citation type="submission" date="2019-06" db="EMBL/GenBank/DDBJ databases">
        <authorList>
            <person name="De-Chao Zhang Q."/>
        </authorList>
    </citation>
    <scope>NUCLEOTIDE SEQUENCE [LARGE SCALE GENOMIC DNA]</scope>
    <source>
        <strain evidence="1 2">KN1116</strain>
    </source>
</reference>
<dbReference type="RefSeq" id="WP_152584124.1">
    <property type="nucleotide sequence ID" value="NZ_VIKT02000025.1"/>
</dbReference>
<dbReference type="SUPFAM" id="SSF53335">
    <property type="entry name" value="S-adenosyl-L-methionine-dependent methyltransferases"/>
    <property type="match status" value="1"/>
</dbReference>
<evidence type="ECO:0000313" key="1">
    <source>
        <dbReference type="EMBL" id="NHF63916.1"/>
    </source>
</evidence>
<dbReference type="Gene3D" id="3.40.50.150">
    <property type="entry name" value="Vaccinia Virus protein VP39"/>
    <property type="match status" value="1"/>
</dbReference>
<dbReference type="EMBL" id="VIKT02000025">
    <property type="protein sequence ID" value="NHF63916.1"/>
    <property type="molecule type" value="Genomic_DNA"/>
</dbReference>
<dbReference type="Pfam" id="PF13578">
    <property type="entry name" value="Methyltransf_24"/>
    <property type="match status" value="1"/>
</dbReference>
<evidence type="ECO:0000313" key="2">
    <source>
        <dbReference type="Proteomes" id="UP000818266"/>
    </source>
</evidence>
<gene>
    <name evidence="1" type="ORF">FK219_011850</name>
</gene>
<dbReference type="InterPro" id="IPR029063">
    <property type="entry name" value="SAM-dependent_MTases_sf"/>
</dbReference>
<keyword evidence="2" id="KW-1185">Reference proteome</keyword>
<reference evidence="1 2" key="2">
    <citation type="submission" date="2020-03" db="EMBL/GenBank/DDBJ databases">
        <title>Chryseoglobus sp. isolated from a deep-sea seamount.</title>
        <authorList>
            <person name="Zhang D.-C."/>
        </authorList>
    </citation>
    <scope>NUCLEOTIDE SEQUENCE [LARGE SCALE GENOMIC DNA]</scope>
    <source>
        <strain evidence="1 2">KN1116</strain>
    </source>
</reference>
<keyword evidence="1" id="KW-0808">Transferase</keyword>
<comment type="caution">
    <text evidence="1">The sequence shown here is derived from an EMBL/GenBank/DDBJ whole genome shotgun (WGS) entry which is preliminary data.</text>
</comment>